<evidence type="ECO:0008006" key="4">
    <source>
        <dbReference type="Google" id="ProtNLM"/>
    </source>
</evidence>
<evidence type="ECO:0000313" key="3">
    <source>
        <dbReference type="Proteomes" id="UP000632273"/>
    </source>
</evidence>
<organism evidence="2 3">
    <name type="scientific">Hymenobacter cavernae</name>
    <dbReference type="NCBI Taxonomy" id="2044852"/>
    <lineage>
        <taxon>Bacteria</taxon>
        <taxon>Pseudomonadati</taxon>
        <taxon>Bacteroidota</taxon>
        <taxon>Cytophagia</taxon>
        <taxon>Cytophagales</taxon>
        <taxon>Hymenobacteraceae</taxon>
        <taxon>Hymenobacter</taxon>
    </lineage>
</organism>
<feature type="chain" id="PRO_5045087113" description="DUF4232 domain-containing protein" evidence="1">
    <location>
        <begin position="20"/>
        <end position="127"/>
    </location>
</feature>
<accession>A0ABQ1U7M0</accession>
<dbReference type="Proteomes" id="UP000632273">
    <property type="component" value="Unassembled WGS sequence"/>
</dbReference>
<protein>
    <recommendedName>
        <fullName evidence="4">DUF4232 domain-containing protein</fullName>
    </recommendedName>
</protein>
<dbReference type="EMBL" id="BMHT01000004">
    <property type="protein sequence ID" value="GGF11456.1"/>
    <property type="molecule type" value="Genomic_DNA"/>
</dbReference>
<gene>
    <name evidence="2" type="ORF">GCM10011383_23350</name>
</gene>
<reference evidence="3" key="1">
    <citation type="journal article" date="2019" name="Int. J. Syst. Evol. Microbiol.">
        <title>The Global Catalogue of Microorganisms (GCM) 10K type strain sequencing project: providing services to taxonomists for standard genome sequencing and annotation.</title>
        <authorList>
            <consortium name="The Broad Institute Genomics Platform"/>
            <consortium name="The Broad Institute Genome Sequencing Center for Infectious Disease"/>
            <person name="Wu L."/>
            <person name="Ma J."/>
        </authorList>
    </citation>
    <scope>NUCLEOTIDE SEQUENCE [LARGE SCALE GENOMIC DNA]</scope>
    <source>
        <strain evidence="3">CGMCC 1.15197</strain>
    </source>
</reference>
<proteinExistence type="predicted"/>
<keyword evidence="1" id="KW-0732">Signal</keyword>
<evidence type="ECO:0000313" key="2">
    <source>
        <dbReference type="EMBL" id="GGF11456.1"/>
    </source>
</evidence>
<name>A0ABQ1U7M0_9BACT</name>
<keyword evidence="3" id="KW-1185">Reference proteome</keyword>
<evidence type="ECO:0000256" key="1">
    <source>
        <dbReference type="SAM" id="SignalP"/>
    </source>
</evidence>
<sequence>MKKLGMLLGVLVVCSRAFGQTKCPNNVVRVYQNGQEVNTKGSALIPKINLAITSDPACGAATTYPFKHAEITLIRGKYPVLPIYSVTKAEVDLTPFKKWYKPGDRLFIEAWGGEAAQRAQVNWILDK</sequence>
<comment type="caution">
    <text evidence="2">The sequence shown here is derived from an EMBL/GenBank/DDBJ whole genome shotgun (WGS) entry which is preliminary data.</text>
</comment>
<feature type="signal peptide" evidence="1">
    <location>
        <begin position="1"/>
        <end position="19"/>
    </location>
</feature>